<dbReference type="GO" id="GO:0031410">
    <property type="term" value="C:cytoplasmic vesicle"/>
    <property type="evidence" value="ECO:0007669"/>
    <property type="project" value="TreeGrafter"/>
</dbReference>
<evidence type="ECO:0000256" key="13">
    <source>
        <dbReference type="RuleBase" id="RU610713"/>
    </source>
</evidence>
<evidence type="ECO:0000256" key="10">
    <source>
        <dbReference type="PIRSR" id="PIRSR038193-1"/>
    </source>
</evidence>
<evidence type="ECO:0000256" key="15">
    <source>
        <dbReference type="SAM" id="SignalP"/>
    </source>
</evidence>
<feature type="active site" description="Proton donor" evidence="10">
    <location>
        <position position="135"/>
    </location>
</feature>
<dbReference type="GeneID" id="106829838"/>
<keyword evidence="6 13" id="KW-0378">Hydrolase</keyword>
<dbReference type="PRINTS" id="PR00846">
    <property type="entry name" value="GLHYDRLASE56"/>
</dbReference>
<sequence>MCNPLVAWLGMLLLLTVFTHSALKPAMPPVIKHQPFNIFWAAPTIQCEHFFNVDLNLPLFNILSNPLETQSGSTIAIIYPNQLGYYPYFSQDGKSFNGGIPQNMSLSKHLRKTADDIAKIVPWWRSEGLVVIDWESWKPQWDRNWGNRMIYKNYSLAFTRNHHPDWSEMKVKTVAQKEFENAGRSFMNTTLALALEMRPKCLWGFYLYPDCYNYDYRINPQIYTGKCPNDEIFHNDQLQWLWEKSTALYTSIYLDKILKSSLNALKFVHYRVREAMRVAEMATHDYVLPVFIFSRPFYLHSLEALSQEDLVHTIGESAALGAAGIILWGGYEYANSKEACLSVQKSIQGPLGHYAVNVTSAAKLCSQSLCNNNGRCVRKTLESSSYLHMPESSSKKYVLNKSFKFIISPVNKLKTIKDMKNAFVCHCFYGWHGESCQQRPPDLLRGKNKASMANFNFSVFLSVPLSVILLNFFTPYYKVNFSLKYEREENVDLFFL</sequence>
<dbReference type="GO" id="GO:0004415">
    <property type="term" value="F:hyalurononglucosaminidase activity"/>
    <property type="evidence" value="ECO:0007669"/>
    <property type="project" value="UniProtKB-UniRule"/>
</dbReference>
<keyword evidence="7 12" id="KW-1015">Disulfide bond</keyword>
<feature type="disulfide bond" evidence="12">
    <location>
        <begin position="365"/>
        <end position="376"/>
    </location>
</feature>
<reference evidence="16" key="3">
    <citation type="submission" date="2025-09" db="UniProtKB">
        <authorList>
            <consortium name="Ensembl"/>
        </authorList>
    </citation>
    <scope>IDENTIFICATION</scope>
</reference>
<dbReference type="KEGG" id="eai:106829838"/>
<keyword evidence="5" id="KW-0964">Secreted</keyword>
<keyword evidence="15" id="KW-0732">Signal</keyword>
<name>A0A8C4LQ40_EQUAS</name>
<gene>
    <name evidence="16" type="primary">LOC106829838</name>
</gene>
<dbReference type="GO" id="GO:0005975">
    <property type="term" value="P:carbohydrate metabolic process"/>
    <property type="evidence" value="ECO:0007669"/>
    <property type="project" value="UniProtKB-UniRule"/>
</dbReference>
<keyword evidence="14" id="KW-1133">Transmembrane helix</keyword>
<dbReference type="PANTHER" id="PTHR11769">
    <property type="entry name" value="HYALURONIDASE"/>
    <property type="match status" value="1"/>
</dbReference>
<comment type="subunit">
    <text evidence="4">Monomer.</text>
</comment>
<evidence type="ECO:0000256" key="2">
    <source>
        <dbReference type="ARBA" id="ARBA00004613"/>
    </source>
</evidence>
<evidence type="ECO:0000256" key="4">
    <source>
        <dbReference type="ARBA" id="ARBA00011245"/>
    </source>
</evidence>
<feature type="disulfide bond" evidence="12">
    <location>
        <begin position="211"/>
        <end position="227"/>
    </location>
</feature>
<comment type="similarity">
    <text evidence="3 9 13">Belongs to the glycosyl hydrolase 56 family.</text>
</comment>
<keyword evidence="14" id="KW-0812">Transmembrane</keyword>
<evidence type="ECO:0000313" key="17">
    <source>
        <dbReference type="Proteomes" id="UP000694387"/>
    </source>
</evidence>
<evidence type="ECO:0000256" key="12">
    <source>
        <dbReference type="PIRSR" id="PIRSR038193-3"/>
    </source>
</evidence>
<evidence type="ECO:0000313" key="16">
    <source>
        <dbReference type="Ensembl" id="ENSEASP00005013445.1"/>
    </source>
</evidence>
<feature type="disulfide bond" evidence="12">
    <location>
        <begin position="427"/>
        <end position="436"/>
    </location>
</feature>
<dbReference type="Pfam" id="PF01630">
    <property type="entry name" value="Glyco_hydro_56"/>
    <property type="match status" value="1"/>
</dbReference>
<organism evidence="16 17">
    <name type="scientific">Equus asinus</name>
    <name type="common">Donkey</name>
    <name type="synonym">Equus africanus asinus</name>
    <dbReference type="NCBI Taxonomy" id="9793"/>
    <lineage>
        <taxon>Eukaryota</taxon>
        <taxon>Metazoa</taxon>
        <taxon>Chordata</taxon>
        <taxon>Craniata</taxon>
        <taxon>Vertebrata</taxon>
        <taxon>Euteleostomi</taxon>
        <taxon>Mammalia</taxon>
        <taxon>Eutheria</taxon>
        <taxon>Laurasiatheria</taxon>
        <taxon>Perissodactyla</taxon>
        <taxon>Equidae</taxon>
        <taxon>Equus</taxon>
    </lineage>
</organism>
<keyword evidence="8 13" id="KW-0326">Glycosidase</keyword>
<dbReference type="GO" id="GO:0030214">
    <property type="term" value="P:hyaluronan catabolic process"/>
    <property type="evidence" value="ECO:0007669"/>
    <property type="project" value="TreeGrafter"/>
</dbReference>
<accession>A0A8C4LQ40</accession>
<evidence type="ECO:0000256" key="5">
    <source>
        <dbReference type="ARBA" id="ARBA00022525"/>
    </source>
</evidence>
<dbReference type="InterPro" id="IPR018155">
    <property type="entry name" value="Hyaluronidase"/>
</dbReference>
<dbReference type="Proteomes" id="UP000694387">
    <property type="component" value="Chromosome 1"/>
</dbReference>
<evidence type="ECO:0000256" key="1">
    <source>
        <dbReference type="ARBA" id="ARBA00000251"/>
    </source>
</evidence>
<dbReference type="GO" id="GO:0005576">
    <property type="term" value="C:extracellular region"/>
    <property type="evidence" value="ECO:0007669"/>
    <property type="project" value="UniProtKB-SubCell"/>
</dbReference>
<dbReference type="EC" id="3.2.1.35" evidence="13"/>
<feature type="disulfide bond" evidence="12">
    <location>
        <begin position="370"/>
        <end position="425"/>
    </location>
</feature>
<reference evidence="16 17" key="1">
    <citation type="journal article" date="2020" name="Nat. Commun.">
        <title>Donkey genomes provide new insights into domestication and selection for coat color.</title>
        <authorList>
            <person name="Wang"/>
            <person name="C."/>
            <person name="Li"/>
            <person name="H."/>
            <person name="Guo"/>
            <person name="Y."/>
            <person name="Huang"/>
            <person name="J."/>
            <person name="Sun"/>
            <person name="Y."/>
            <person name="Min"/>
            <person name="J."/>
            <person name="Wang"/>
            <person name="J."/>
            <person name="Fang"/>
            <person name="X."/>
            <person name="Zhao"/>
            <person name="Z."/>
            <person name="Wang"/>
            <person name="S."/>
            <person name="Zhang"/>
            <person name="Y."/>
            <person name="Liu"/>
            <person name="Q."/>
            <person name="Jiang"/>
            <person name="Q."/>
            <person name="Wang"/>
            <person name="X."/>
            <person name="Guo"/>
            <person name="Y."/>
            <person name="Yang"/>
            <person name="C."/>
            <person name="Wang"/>
            <person name="Y."/>
            <person name="Tian"/>
            <person name="F."/>
            <person name="Zhuang"/>
            <person name="G."/>
            <person name="Fan"/>
            <person name="Y."/>
            <person name="Gao"/>
            <person name="Q."/>
            <person name="Li"/>
            <person name="Y."/>
            <person name="Ju"/>
            <person name="Z."/>
            <person name="Li"/>
            <person name="J."/>
            <person name="Li"/>
            <person name="R."/>
            <person name="Hou"/>
            <person name="M."/>
            <person name="Yang"/>
            <person name="G."/>
            <person name="Liu"/>
            <person name="G."/>
            <person name="Liu"/>
            <person name="W."/>
            <person name="Guo"/>
            <person name="J."/>
            <person name="Pan"/>
            <person name="S."/>
            <person name="Fan"/>
            <person name="G."/>
            <person name="Zhang"/>
            <person name="W."/>
            <person name="Zhang"/>
            <person name="R."/>
            <person name="Yu"/>
            <person name="J."/>
            <person name="Zhang"/>
            <person name="X."/>
            <person name="Yin"/>
            <person name="Q."/>
            <person name="Ji"/>
            <person name="C."/>
            <person name="Jin"/>
            <person name="Y."/>
            <person name="Yue"/>
            <person name="G."/>
            <person name="Liu"/>
            <person name="M."/>
            <person name="Xu"/>
            <person name="J."/>
            <person name="Liu"/>
            <person name="S."/>
            <person name="Jordana"/>
            <person name="J."/>
            <person name="Noce"/>
            <person name="A."/>
            <person name="Amills"/>
            <person name="M."/>
            <person name="Wu"/>
            <person name="D.D."/>
            <person name="Li"/>
            <person name="S."/>
            <person name="Zhou"/>
            <person name="X. and Zhong"/>
            <person name="J."/>
        </authorList>
    </citation>
    <scope>NUCLEOTIDE SEQUENCE [LARGE SCALE GENOMIC DNA]</scope>
</reference>
<dbReference type="InterPro" id="IPR017853">
    <property type="entry name" value="GH"/>
</dbReference>
<evidence type="ECO:0000256" key="14">
    <source>
        <dbReference type="SAM" id="Phobius"/>
    </source>
</evidence>
<feature type="signal peptide" evidence="15">
    <location>
        <begin position="1"/>
        <end position="21"/>
    </location>
</feature>
<dbReference type="Ensembl" id="ENSEAST00005014606.2">
    <property type="protein sequence ID" value="ENSEASP00005013445.1"/>
    <property type="gene ID" value="ENSEASG00005009367.2"/>
</dbReference>
<evidence type="ECO:0000256" key="8">
    <source>
        <dbReference type="ARBA" id="ARBA00023295"/>
    </source>
</evidence>
<comment type="catalytic activity">
    <reaction evidence="1 13">
        <text>Random hydrolysis of (1-&gt;4)-linkages between N-acetyl-beta-D-glucosamine and D-glucuronate residues in hyaluronate.</text>
        <dbReference type="EC" id="3.2.1.35"/>
    </reaction>
</comment>
<evidence type="ECO:0000256" key="11">
    <source>
        <dbReference type="PIRSR" id="PIRSR038193-2"/>
    </source>
</evidence>
<keyword evidence="14" id="KW-0472">Membrane</keyword>
<proteinExistence type="inferred from homology"/>
<evidence type="ECO:0000256" key="7">
    <source>
        <dbReference type="ARBA" id="ARBA00023157"/>
    </source>
</evidence>
<evidence type="ECO:0000256" key="6">
    <source>
        <dbReference type="ARBA" id="ARBA00022801"/>
    </source>
</evidence>
<dbReference type="SUPFAM" id="SSF51445">
    <property type="entry name" value="(Trans)glycosidases"/>
    <property type="match status" value="1"/>
</dbReference>
<keyword evidence="17" id="KW-1185">Reference proteome</keyword>
<dbReference type="PANTHER" id="PTHR11769:SF9">
    <property type="entry name" value="HYALURONIDASE"/>
    <property type="match status" value="1"/>
</dbReference>
<evidence type="ECO:0000256" key="3">
    <source>
        <dbReference type="ARBA" id="ARBA00008871"/>
    </source>
</evidence>
<feature type="chain" id="PRO_5034862631" description="Hyaluronidase" evidence="15">
    <location>
        <begin position="22"/>
        <end position="496"/>
    </location>
</feature>
<dbReference type="FunFam" id="3.20.20.70:FF:000065">
    <property type="entry name" value="Hyaluronidase"/>
    <property type="match status" value="1"/>
</dbReference>
<evidence type="ECO:0000256" key="9">
    <source>
        <dbReference type="PIRNR" id="PIRNR038193"/>
    </source>
</evidence>
<protein>
    <recommendedName>
        <fullName evidence="13">Hyaluronidase</fullName>
        <ecNumber evidence="13">3.2.1.35</ecNumber>
    </recommendedName>
</protein>
<dbReference type="Gene3D" id="3.20.20.70">
    <property type="entry name" value="Aldolase class I"/>
    <property type="match status" value="1"/>
</dbReference>
<feature type="disulfide bond" evidence="12">
    <location>
        <begin position="47"/>
        <end position="340"/>
    </location>
</feature>
<feature type="glycosylation site" description="N-linked (GlcNAc...) asparagine" evidence="11">
    <location>
        <position position="357"/>
    </location>
</feature>
<reference evidence="16" key="2">
    <citation type="submission" date="2025-08" db="UniProtKB">
        <authorList>
            <consortium name="Ensembl"/>
        </authorList>
    </citation>
    <scope>IDENTIFICATION</scope>
</reference>
<feature type="transmembrane region" description="Helical" evidence="14">
    <location>
        <begin position="457"/>
        <end position="477"/>
    </location>
</feature>
<dbReference type="AlphaFoldDB" id="A0A8C4LQ40"/>
<dbReference type="GeneTree" id="ENSGT01020000230364"/>
<comment type="subcellular location">
    <subcellularLocation>
        <location evidence="2">Secreted</location>
    </subcellularLocation>
</comment>
<dbReference type="InterPro" id="IPR013785">
    <property type="entry name" value="Aldolase_TIM"/>
</dbReference>
<dbReference type="PIRSF" id="PIRSF038193">
    <property type="entry name" value="Hyaluronidase"/>
    <property type="match status" value="1"/>
</dbReference>